<organism evidence="2 3">
    <name type="scientific">Mollisia scopiformis</name>
    <name type="common">Conifer needle endophyte fungus</name>
    <name type="synonym">Phialocephala scopiformis</name>
    <dbReference type="NCBI Taxonomy" id="149040"/>
    <lineage>
        <taxon>Eukaryota</taxon>
        <taxon>Fungi</taxon>
        <taxon>Dikarya</taxon>
        <taxon>Ascomycota</taxon>
        <taxon>Pezizomycotina</taxon>
        <taxon>Leotiomycetes</taxon>
        <taxon>Helotiales</taxon>
        <taxon>Mollisiaceae</taxon>
        <taxon>Mollisia</taxon>
    </lineage>
</organism>
<protein>
    <submittedName>
        <fullName evidence="2">Uncharacterized protein</fullName>
    </submittedName>
</protein>
<dbReference type="KEGG" id="psco:LY89DRAFT_125527"/>
<dbReference type="AlphaFoldDB" id="A0A194X421"/>
<gene>
    <name evidence="2" type="ORF">LY89DRAFT_125527</name>
</gene>
<keyword evidence="1" id="KW-0472">Membrane</keyword>
<evidence type="ECO:0000313" key="3">
    <source>
        <dbReference type="Proteomes" id="UP000070700"/>
    </source>
</evidence>
<dbReference type="Proteomes" id="UP000070700">
    <property type="component" value="Unassembled WGS sequence"/>
</dbReference>
<evidence type="ECO:0000256" key="1">
    <source>
        <dbReference type="SAM" id="Phobius"/>
    </source>
</evidence>
<evidence type="ECO:0000313" key="2">
    <source>
        <dbReference type="EMBL" id="KUJ14935.1"/>
    </source>
</evidence>
<proteinExistence type="predicted"/>
<accession>A0A194X421</accession>
<name>A0A194X421_MOLSC</name>
<keyword evidence="3" id="KW-1185">Reference proteome</keyword>
<dbReference type="OrthoDB" id="2985014at2759"/>
<keyword evidence="1" id="KW-0812">Transmembrane</keyword>
<dbReference type="GeneID" id="28814919"/>
<feature type="transmembrane region" description="Helical" evidence="1">
    <location>
        <begin position="15"/>
        <end position="35"/>
    </location>
</feature>
<dbReference type="InParanoid" id="A0A194X421"/>
<sequence>MFCCFLQFLRFSLKVRLWLTMAAFIIAVANTNTAARYFSMMLRVPSFYSSHVVVLTWISNTLPRPASKRAASLPAVALFFEYGGYLYGVHVFIKCGAKVCGRYECEHDYSLRGNHRRNAPQVYVGSLEQEAR</sequence>
<dbReference type="RefSeq" id="XP_018069290.1">
    <property type="nucleotide sequence ID" value="XM_018205193.1"/>
</dbReference>
<dbReference type="EMBL" id="KQ947419">
    <property type="protein sequence ID" value="KUJ14935.1"/>
    <property type="molecule type" value="Genomic_DNA"/>
</dbReference>
<reference evidence="2 3" key="1">
    <citation type="submission" date="2015-10" db="EMBL/GenBank/DDBJ databases">
        <title>Full genome of DAOMC 229536 Phialocephala scopiformis, a fungal endophyte of spruce producing the potent anti-insectan compound rugulosin.</title>
        <authorList>
            <consortium name="DOE Joint Genome Institute"/>
            <person name="Walker A.K."/>
            <person name="Frasz S.L."/>
            <person name="Seifert K.A."/>
            <person name="Miller J.D."/>
            <person name="Mondo S.J."/>
            <person name="Labutti K."/>
            <person name="Lipzen A."/>
            <person name="Dockter R."/>
            <person name="Kennedy M."/>
            <person name="Grigoriev I.V."/>
            <person name="Spatafora J.W."/>
        </authorList>
    </citation>
    <scope>NUCLEOTIDE SEQUENCE [LARGE SCALE GENOMIC DNA]</scope>
    <source>
        <strain evidence="2 3">CBS 120377</strain>
    </source>
</reference>
<keyword evidence="1" id="KW-1133">Transmembrane helix</keyword>